<dbReference type="GO" id="GO:0006351">
    <property type="term" value="P:DNA-templated transcription"/>
    <property type="evidence" value="ECO:0007669"/>
    <property type="project" value="UniProtKB-UniRule"/>
</dbReference>
<evidence type="ECO:0000256" key="2">
    <source>
        <dbReference type="ARBA" id="ARBA00008912"/>
    </source>
</evidence>
<dbReference type="PIRSF" id="PIRSF000779">
    <property type="entry name" value="RNA_pol_Rpb8"/>
    <property type="match status" value="1"/>
</dbReference>
<dbReference type="Proteomes" id="UP000785679">
    <property type="component" value="Unassembled WGS sequence"/>
</dbReference>
<gene>
    <name evidence="5" type="ORF">FGO68_gene5526</name>
</gene>
<comment type="caution">
    <text evidence="5">The sequence shown here is derived from an EMBL/GenBank/DDBJ whole genome shotgun (WGS) entry which is preliminary data.</text>
</comment>
<proteinExistence type="inferred from homology"/>
<keyword evidence="6" id="KW-1185">Reference proteome</keyword>
<evidence type="ECO:0000256" key="3">
    <source>
        <dbReference type="ARBA" id="ARBA00023242"/>
    </source>
</evidence>
<organism evidence="5 6">
    <name type="scientific">Halteria grandinella</name>
    <dbReference type="NCBI Taxonomy" id="5974"/>
    <lineage>
        <taxon>Eukaryota</taxon>
        <taxon>Sar</taxon>
        <taxon>Alveolata</taxon>
        <taxon>Ciliophora</taxon>
        <taxon>Intramacronucleata</taxon>
        <taxon>Spirotrichea</taxon>
        <taxon>Stichotrichia</taxon>
        <taxon>Sporadotrichida</taxon>
        <taxon>Halteriidae</taxon>
        <taxon>Halteria</taxon>
    </lineage>
</organism>
<comment type="subcellular location">
    <subcellularLocation>
        <location evidence="1">Nucleus</location>
    </subcellularLocation>
</comment>
<dbReference type="PANTHER" id="PTHR10917">
    <property type="entry name" value="DNA-DIRECTED RNA POLYMERASES I, II, AND III SUBUNIT RPABC3"/>
    <property type="match status" value="1"/>
</dbReference>
<sequence>MDKLKLIDETIKVTGVNITGKFFEKVSRVSAKGQVMNIDVELDVNTDIYPMDVDSFYTLVLASNINGDGTKDFDILRYDHEAGAGAPGDGHGSLMDKYDYVMHGKIFKYSINNQRITIFISFGGLLMSITGGQSELKSLEIDSRIFLLLKKI</sequence>
<dbReference type="InterPro" id="IPR005570">
    <property type="entry name" value="RPABC3"/>
</dbReference>
<dbReference type="GO" id="GO:0005665">
    <property type="term" value="C:RNA polymerase II, core complex"/>
    <property type="evidence" value="ECO:0007669"/>
    <property type="project" value="UniProtKB-UniRule"/>
</dbReference>
<evidence type="ECO:0000256" key="1">
    <source>
        <dbReference type="ARBA" id="ARBA00004123"/>
    </source>
</evidence>
<dbReference type="InterPro" id="IPR012340">
    <property type="entry name" value="NA-bd_OB-fold"/>
</dbReference>
<dbReference type="EMBL" id="RRYP01015333">
    <property type="protein sequence ID" value="TNV75548.1"/>
    <property type="molecule type" value="Genomic_DNA"/>
</dbReference>
<dbReference type="PANTHER" id="PTHR10917:SF0">
    <property type="entry name" value="DNA-DIRECTED RNA POLYMERASES I, II, AND III SUBUNIT RPABC3"/>
    <property type="match status" value="1"/>
</dbReference>
<dbReference type="GO" id="GO:0005736">
    <property type="term" value="C:RNA polymerase I complex"/>
    <property type="evidence" value="ECO:0007669"/>
    <property type="project" value="TreeGrafter"/>
</dbReference>
<dbReference type="SMART" id="SM00658">
    <property type="entry name" value="RPOL8c"/>
    <property type="match status" value="1"/>
</dbReference>
<reference evidence="5" key="1">
    <citation type="submission" date="2019-06" db="EMBL/GenBank/DDBJ databases">
        <authorList>
            <person name="Zheng W."/>
        </authorList>
    </citation>
    <scope>NUCLEOTIDE SEQUENCE</scope>
    <source>
        <strain evidence="5">QDHG01</strain>
    </source>
</reference>
<dbReference type="GO" id="GO:0005666">
    <property type="term" value="C:RNA polymerase III complex"/>
    <property type="evidence" value="ECO:0007669"/>
    <property type="project" value="TreeGrafter"/>
</dbReference>
<protein>
    <recommendedName>
        <fullName evidence="4">DNA-directed RNA polymerases I, II, and III subunit RPABC3</fullName>
    </recommendedName>
</protein>
<keyword evidence="3 4" id="KW-0539">Nucleus</keyword>
<dbReference type="Gene3D" id="2.40.50.140">
    <property type="entry name" value="Nucleic acid-binding proteins"/>
    <property type="match status" value="1"/>
</dbReference>
<evidence type="ECO:0000313" key="5">
    <source>
        <dbReference type="EMBL" id="TNV75548.1"/>
    </source>
</evidence>
<dbReference type="GO" id="GO:0003899">
    <property type="term" value="F:DNA-directed RNA polymerase activity"/>
    <property type="evidence" value="ECO:0007669"/>
    <property type="project" value="UniProtKB-UniRule"/>
</dbReference>
<evidence type="ECO:0000256" key="4">
    <source>
        <dbReference type="PIRNR" id="PIRNR000779"/>
    </source>
</evidence>
<evidence type="ECO:0000313" key="6">
    <source>
        <dbReference type="Proteomes" id="UP000785679"/>
    </source>
</evidence>
<dbReference type="AlphaFoldDB" id="A0A8J8NI90"/>
<comment type="function">
    <text evidence="4">DNA-dependent RNA polymerase catalyzes the transcription of DNA into RNA using the four ribonucleoside triphosphates as substrates. Common component of RNA polymerases I, II and III which synthesize ribosomal RNA precursors, mRNA precursors and many functional non-coding RNAs, and small RNAs, such as 5S rRNA and tRNAs, respectively.</text>
</comment>
<dbReference type="SUPFAM" id="SSF50249">
    <property type="entry name" value="Nucleic acid-binding proteins"/>
    <property type="match status" value="1"/>
</dbReference>
<name>A0A8J8NI90_HALGN</name>
<dbReference type="OrthoDB" id="307568at2759"/>
<dbReference type="Pfam" id="PF03870">
    <property type="entry name" value="RNA_pol_Rpb8"/>
    <property type="match status" value="1"/>
</dbReference>
<accession>A0A8J8NI90</accession>
<comment type="similarity">
    <text evidence="2 4">Belongs to the eukaryotic RPB8 RNA polymerase subunit family.</text>
</comment>